<name>I7IFW4_BABMR</name>
<reference evidence="4 5" key="1">
    <citation type="journal article" date="2012" name="Nucleic Acids Res.">
        <title>Sequencing of the smallest Apicomplexan genome from the human pathogen Babesia microti.</title>
        <authorList>
            <person name="Cornillot E."/>
            <person name="Hadj-Kaddour K."/>
            <person name="Dassouli A."/>
            <person name="Noel B."/>
            <person name="Ranwez V."/>
            <person name="Vacherie B."/>
            <person name="Augagneur Y."/>
            <person name="Bres V."/>
            <person name="Duclos A."/>
            <person name="Randazzo S."/>
            <person name="Carcy B."/>
            <person name="Debierre-Grockiego F."/>
            <person name="Delbecq S."/>
            <person name="Moubri-Menage K."/>
            <person name="Shams-Eldin H."/>
            <person name="Usmani-Brown S."/>
            <person name="Bringaud F."/>
            <person name="Wincker P."/>
            <person name="Vivares C.P."/>
            <person name="Schwarz R.T."/>
            <person name="Schetters T.P."/>
            <person name="Krause P.J."/>
            <person name="Gorenflot A."/>
            <person name="Berry V."/>
            <person name="Barbe V."/>
            <person name="Ben Mamoun C."/>
        </authorList>
    </citation>
    <scope>NUCLEOTIDE SEQUENCE [LARGE SCALE GENOMIC DNA]</scope>
    <source>
        <strain evidence="4 5">RI</strain>
    </source>
</reference>
<reference evidence="4 5" key="2">
    <citation type="journal article" date="2013" name="PLoS ONE">
        <title>Whole genome mapping and re-organization of the nuclear and mitochondrial genomes of Babesia microti isolates.</title>
        <authorList>
            <person name="Cornillot E."/>
            <person name="Dassouli A."/>
            <person name="Garg A."/>
            <person name="Pachikara N."/>
            <person name="Randazzo S."/>
            <person name="Depoix D."/>
            <person name="Carcy B."/>
            <person name="Delbecq S."/>
            <person name="Frutos R."/>
            <person name="Silva J.C."/>
            <person name="Sutton R."/>
            <person name="Krause P.J."/>
            <person name="Mamoun C.B."/>
        </authorList>
    </citation>
    <scope>NUCLEOTIDE SEQUENCE [LARGE SCALE GENOMIC DNA]</scope>
    <source>
        <strain evidence="4 5">RI</strain>
    </source>
</reference>
<dbReference type="PANTHER" id="PTHR13165:SF0">
    <property type="entry name" value="SERRATE RNA EFFECTOR MOLECULE HOMOLOG"/>
    <property type="match status" value="1"/>
</dbReference>
<organism evidence="4 5">
    <name type="scientific">Babesia microti (strain RI)</name>
    <dbReference type="NCBI Taxonomy" id="1133968"/>
    <lineage>
        <taxon>Eukaryota</taxon>
        <taxon>Sar</taxon>
        <taxon>Alveolata</taxon>
        <taxon>Apicomplexa</taxon>
        <taxon>Aconoidasida</taxon>
        <taxon>Piroplasmida</taxon>
        <taxon>Babesiidae</taxon>
        <taxon>Babesia</taxon>
    </lineage>
</organism>
<dbReference type="GO" id="GO:0016604">
    <property type="term" value="C:nuclear body"/>
    <property type="evidence" value="ECO:0007669"/>
    <property type="project" value="TreeGrafter"/>
</dbReference>
<dbReference type="Proteomes" id="UP000002899">
    <property type="component" value="Chromosome I"/>
</dbReference>
<dbReference type="AlphaFoldDB" id="I7IFW4"/>
<dbReference type="OrthoDB" id="342064at2759"/>
<feature type="region of interest" description="Disordered" evidence="2">
    <location>
        <begin position="1"/>
        <end position="24"/>
    </location>
</feature>
<keyword evidence="1" id="KW-0862">Zinc</keyword>
<dbReference type="GeneID" id="24423753"/>
<keyword evidence="1" id="KW-0479">Metal-binding</keyword>
<evidence type="ECO:0000256" key="2">
    <source>
        <dbReference type="SAM" id="MobiDB-lite"/>
    </source>
</evidence>
<evidence type="ECO:0000313" key="4">
    <source>
        <dbReference type="EMBL" id="CCF73131.1"/>
    </source>
</evidence>
<sequence length="618" mass="72307">MRFHSSKSPTQINKRHRDDQWNPRANAPLNFKKFILLTEGISPDDAPKKYQAYLMSFLASEIKRFYDAYENLPFFREKYHPYYLKLEHELFKQSYLNNNKLLIESISAGQLAGIQLQVSYDLLYGKYSDSSENESYAMPQWAYELILDKPPESQTVNRLLLNSPLESVLLVDIPDYAFKTQIVDILKTEIEIFEIYIAERIGGRTVFICVPHSVNLESISKKLNEQNHFIGDYVLKFEPCKPIKDKTRVRVCPPICSHPARIQRDLYLTSKLIQKLDDEVSKGMQIDKNQSFLNSLPSDINDQQKLDLQLFYLRRVHYYCYYGRMKCPSYMDLWDKFGPGHMRVDLKNDIKPTELNEGLSNTVVKVNFASWQNPVADKQNILDSNMEGIDSEDMDSIESYGDWQSMIETEVSKNGYTVSKSQIQWLKDVEDYAKMVLETDIKPPEMDANNEEIEKRWEQFCHVHTLADAPERFRCKLCQKLFSDSKYVWKHLKLKHFDKHSDIVVQSGMSDMKDLFFWSHGESKTNPFESLVQIPPILDATSRNKPVKDYAKDASRMALENWDLSQMKSGPLFKGDTSFYNRKRNKEYHDFDKPDPKQSMAVFTPEVYSRPTVKYDDL</sequence>
<dbReference type="InterPro" id="IPR039727">
    <property type="entry name" value="SE/Ars2"/>
</dbReference>
<gene>
    <name evidence="4" type="ORF">BMR1_01G03370</name>
</gene>
<evidence type="ECO:0000256" key="1">
    <source>
        <dbReference type="PROSITE-ProRule" id="PRU00042"/>
    </source>
</evidence>
<dbReference type="RefSeq" id="XP_012647740.1">
    <property type="nucleotide sequence ID" value="XM_012792286.1"/>
</dbReference>
<dbReference type="GO" id="GO:0031053">
    <property type="term" value="P:primary miRNA processing"/>
    <property type="evidence" value="ECO:0007669"/>
    <property type="project" value="TreeGrafter"/>
</dbReference>
<dbReference type="OMA" id="QFCNINT"/>
<accession>I7IFW4</accession>
<keyword evidence="1" id="KW-0863">Zinc-finger</keyword>
<feature type="compositionally biased region" description="Polar residues" evidence="2">
    <location>
        <begin position="1"/>
        <end position="12"/>
    </location>
</feature>
<evidence type="ECO:0000259" key="3">
    <source>
        <dbReference type="PROSITE" id="PS50157"/>
    </source>
</evidence>
<dbReference type="KEGG" id="bmic:BMR1_01G03370"/>
<dbReference type="PROSITE" id="PS50157">
    <property type="entry name" value="ZINC_FINGER_C2H2_2"/>
    <property type="match status" value="1"/>
</dbReference>
<dbReference type="InterPro" id="IPR013087">
    <property type="entry name" value="Znf_C2H2_type"/>
</dbReference>
<dbReference type="GO" id="GO:0008270">
    <property type="term" value="F:zinc ion binding"/>
    <property type="evidence" value="ECO:0007669"/>
    <property type="project" value="UniProtKB-KW"/>
</dbReference>
<dbReference type="EMBL" id="FO082871">
    <property type="protein sequence ID" value="CCF73131.1"/>
    <property type="molecule type" value="Genomic_DNA"/>
</dbReference>
<feature type="domain" description="C2H2-type" evidence="3">
    <location>
        <begin position="473"/>
        <end position="501"/>
    </location>
</feature>
<evidence type="ECO:0000313" key="5">
    <source>
        <dbReference type="Proteomes" id="UP000002899"/>
    </source>
</evidence>
<proteinExistence type="predicted"/>
<protein>
    <recommendedName>
        <fullName evidence="3">C2H2-type domain-containing protein</fullName>
    </recommendedName>
</protein>
<dbReference type="VEuPathDB" id="PiroplasmaDB:BMR1_01G03370"/>
<dbReference type="PROSITE" id="PS00028">
    <property type="entry name" value="ZINC_FINGER_C2H2_1"/>
    <property type="match status" value="1"/>
</dbReference>
<reference evidence="4 5" key="3">
    <citation type="journal article" date="2016" name="Sci. Rep.">
        <title>Genome-wide diversity and gene expression profiling of Babesia microti isolates identify polymorphic genes that mediate host-pathogen interactions.</title>
        <authorList>
            <person name="Silva J.C."/>
            <person name="Cornillot E."/>
            <person name="McCracken C."/>
            <person name="Usmani-Brown S."/>
            <person name="Dwivedi A."/>
            <person name="Ifeonu O.O."/>
            <person name="Crabtree J."/>
            <person name="Gotia H.T."/>
            <person name="Virji A.Z."/>
            <person name="Reynes C."/>
            <person name="Colinge J."/>
            <person name="Kumar V."/>
            <person name="Lawres L."/>
            <person name="Pazzi J.E."/>
            <person name="Pablo J.V."/>
            <person name="Hung C."/>
            <person name="Brancato J."/>
            <person name="Kumari P."/>
            <person name="Orvis J."/>
            <person name="Tretina K."/>
            <person name="Chibucos M."/>
            <person name="Ott S."/>
            <person name="Sadzewicz L."/>
            <person name="Sengamalay N."/>
            <person name="Shetty A.C."/>
            <person name="Su Q."/>
            <person name="Tallon L."/>
            <person name="Fraser C.M."/>
            <person name="Frutos R."/>
            <person name="Molina D.M."/>
            <person name="Krause P.J."/>
            <person name="Ben Mamoun C."/>
        </authorList>
    </citation>
    <scope>NUCLEOTIDE SEQUENCE [LARGE SCALE GENOMIC DNA]</scope>
    <source>
        <strain evidence="4 5">RI</strain>
    </source>
</reference>
<keyword evidence="5" id="KW-1185">Reference proteome</keyword>
<dbReference type="PANTHER" id="PTHR13165">
    <property type="entry name" value="ARSENITE-RESISTANCE PROTEIN 2"/>
    <property type="match status" value="1"/>
</dbReference>